<evidence type="ECO:0000313" key="5">
    <source>
        <dbReference type="Proteomes" id="UP000540519"/>
    </source>
</evidence>
<dbReference type="AlphaFoldDB" id="A0A7X2ZQA1"/>
<dbReference type="Gene3D" id="3.40.50.150">
    <property type="entry name" value="Vaccinia Virus protein VP39"/>
    <property type="match status" value="1"/>
</dbReference>
<gene>
    <name evidence="4" type="ORF">D9O36_01070</name>
</gene>
<dbReference type="Proteomes" id="UP000540519">
    <property type="component" value="Unassembled WGS sequence"/>
</dbReference>
<keyword evidence="2" id="KW-0808">Transferase</keyword>
<name>A0A7X2ZQA1_9FLAO</name>
<accession>A0A7X2ZQA1</accession>
<keyword evidence="5" id="KW-1185">Reference proteome</keyword>
<dbReference type="Pfam" id="PF01596">
    <property type="entry name" value="Methyltransf_3"/>
    <property type="match status" value="1"/>
</dbReference>
<dbReference type="InterPro" id="IPR029063">
    <property type="entry name" value="SAM-dependent_MTases_sf"/>
</dbReference>
<dbReference type="EMBL" id="RCNR01000002">
    <property type="protein sequence ID" value="MUH34418.1"/>
    <property type="molecule type" value="Genomic_DNA"/>
</dbReference>
<keyword evidence="1" id="KW-0489">Methyltransferase</keyword>
<dbReference type="PANTHER" id="PTHR43167:SF1">
    <property type="entry name" value="PUTATIVE (AFU_ORTHOLOGUE AFUA_6G01830)-RELATED"/>
    <property type="match status" value="1"/>
</dbReference>
<dbReference type="PANTHER" id="PTHR43167">
    <property type="entry name" value="PUTATIVE (AFU_ORTHOLOGUE AFUA_6G01830)-RELATED"/>
    <property type="match status" value="1"/>
</dbReference>
<evidence type="ECO:0000256" key="2">
    <source>
        <dbReference type="ARBA" id="ARBA00022679"/>
    </source>
</evidence>
<dbReference type="RefSeq" id="WP_155598493.1">
    <property type="nucleotide sequence ID" value="NZ_RCNR01000002.1"/>
</dbReference>
<proteinExistence type="predicted"/>
<evidence type="ECO:0000256" key="1">
    <source>
        <dbReference type="ARBA" id="ARBA00022603"/>
    </source>
</evidence>
<sequence>MVVRQPNSIELTIDQLFNDAKSDRLKIIKGLAKSIIRPMKPIDFKDVYLSISREQGLDLVQLIKENNLKKVVEFGTSFGISTLFLAQGVKQTEGTIITTELIESKAHKAMENFEEAGVSDLIEVRIGDAMETLKNHTEPIDLLVLDGWKDLYLPLFKMLEPNFKIGTLVYVDNAEMADTQEFLKTISQNKKYHLQPKVGGKVVLIHTK</sequence>
<dbReference type="OrthoDB" id="9799672at2"/>
<evidence type="ECO:0000256" key="3">
    <source>
        <dbReference type="ARBA" id="ARBA00022691"/>
    </source>
</evidence>
<dbReference type="GO" id="GO:0032259">
    <property type="term" value="P:methylation"/>
    <property type="evidence" value="ECO:0007669"/>
    <property type="project" value="UniProtKB-KW"/>
</dbReference>
<protein>
    <recommendedName>
        <fullName evidence="6">O-methyltransferase YrrM</fullName>
    </recommendedName>
</protein>
<reference evidence="4 5" key="1">
    <citation type="journal article" date="2019" name="Mar. Drugs">
        <title>Comparative Genomics and CAZyme Genome Repertoires of Marine Zobellia amurskyensis KMM 3526(T) and Zobellia laminariae KMM 3676(T).</title>
        <authorList>
            <person name="Chernysheva N."/>
            <person name="Bystritskaya E."/>
            <person name="Stenkova A."/>
            <person name="Golovkin I."/>
            <person name="Nedashkovskaya O."/>
            <person name="Isaeva M."/>
        </authorList>
    </citation>
    <scope>NUCLEOTIDE SEQUENCE [LARGE SCALE GENOMIC DNA]</scope>
    <source>
        <strain evidence="4 5">KMM 3526</strain>
    </source>
</reference>
<organism evidence="4 5">
    <name type="scientific">Zobellia amurskyensis</name>
    <dbReference type="NCBI Taxonomy" id="248905"/>
    <lineage>
        <taxon>Bacteria</taxon>
        <taxon>Pseudomonadati</taxon>
        <taxon>Bacteroidota</taxon>
        <taxon>Flavobacteriia</taxon>
        <taxon>Flavobacteriales</taxon>
        <taxon>Flavobacteriaceae</taxon>
        <taxon>Zobellia</taxon>
    </lineage>
</organism>
<keyword evidence="3" id="KW-0949">S-adenosyl-L-methionine</keyword>
<evidence type="ECO:0000313" key="4">
    <source>
        <dbReference type="EMBL" id="MUH34418.1"/>
    </source>
</evidence>
<evidence type="ECO:0008006" key="6">
    <source>
        <dbReference type="Google" id="ProtNLM"/>
    </source>
</evidence>
<comment type="caution">
    <text evidence="4">The sequence shown here is derived from an EMBL/GenBank/DDBJ whole genome shotgun (WGS) entry which is preliminary data.</text>
</comment>
<dbReference type="CDD" id="cd02440">
    <property type="entry name" value="AdoMet_MTases"/>
    <property type="match status" value="1"/>
</dbReference>
<dbReference type="GO" id="GO:0008171">
    <property type="term" value="F:O-methyltransferase activity"/>
    <property type="evidence" value="ECO:0007669"/>
    <property type="project" value="InterPro"/>
</dbReference>
<dbReference type="InterPro" id="IPR002935">
    <property type="entry name" value="SAM_O-MeTrfase"/>
</dbReference>
<dbReference type="SUPFAM" id="SSF53335">
    <property type="entry name" value="S-adenosyl-L-methionine-dependent methyltransferases"/>
    <property type="match status" value="1"/>
</dbReference>
<dbReference type="PROSITE" id="PS51682">
    <property type="entry name" value="SAM_OMT_I"/>
    <property type="match status" value="1"/>
</dbReference>